<feature type="transmembrane region" description="Helical" evidence="2">
    <location>
        <begin position="83"/>
        <end position="110"/>
    </location>
</feature>
<dbReference type="RefSeq" id="WP_211908697.1">
    <property type="nucleotide sequence ID" value="NZ_CP036498.1"/>
</dbReference>
<dbReference type="PANTHER" id="PTHR36109">
    <property type="entry name" value="MEMBRANE PROTEIN-RELATED"/>
    <property type="match status" value="1"/>
</dbReference>
<evidence type="ECO:0000313" key="5">
    <source>
        <dbReference type="Proteomes" id="UP000682843"/>
    </source>
</evidence>
<dbReference type="InterPro" id="IPR025889">
    <property type="entry name" value="GSP17M-like_dom"/>
</dbReference>
<name>A0ABX8A8W0_9BRAD</name>
<keyword evidence="5" id="KW-1185">Reference proteome</keyword>
<dbReference type="Proteomes" id="UP000682843">
    <property type="component" value="Chromosome"/>
</dbReference>
<keyword evidence="2" id="KW-0812">Transmembrane</keyword>
<evidence type="ECO:0000256" key="2">
    <source>
        <dbReference type="SAM" id="Phobius"/>
    </source>
</evidence>
<keyword evidence="2" id="KW-1133">Transmembrane helix</keyword>
<evidence type="ECO:0000313" key="4">
    <source>
        <dbReference type="EMBL" id="QUS40171.1"/>
    </source>
</evidence>
<organism evidence="4 5">
    <name type="scientific">Tardiphaga alba</name>
    <dbReference type="NCBI Taxonomy" id="340268"/>
    <lineage>
        <taxon>Bacteria</taxon>
        <taxon>Pseudomonadati</taxon>
        <taxon>Pseudomonadota</taxon>
        <taxon>Alphaproteobacteria</taxon>
        <taxon>Hyphomicrobiales</taxon>
        <taxon>Nitrobacteraceae</taxon>
        <taxon>Tardiphaga</taxon>
    </lineage>
</organism>
<evidence type="ECO:0000259" key="3">
    <source>
        <dbReference type="Pfam" id="PF11181"/>
    </source>
</evidence>
<reference evidence="4 5" key="1">
    <citation type="submission" date="2019-02" db="EMBL/GenBank/DDBJ databases">
        <title>Emended description of the genus Rhodopseudomonas and description of Rhodopseudomonas albus sp. nov., a non-phototrophic, heavy-metal-tolerant bacterium isolated from garden soil.</title>
        <authorList>
            <person name="Bao Z."/>
            <person name="Cao W.W."/>
            <person name="Sato Y."/>
            <person name="Nishizawa T."/>
            <person name="Zhao J."/>
            <person name="Guo Y."/>
            <person name="Ohta H."/>
        </authorList>
    </citation>
    <scope>NUCLEOTIDE SEQUENCE [LARGE SCALE GENOMIC DNA]</scope>
    <source>
        <strain evidence="4 5">SK50-23</strain>
    </source>
</reference>
<feature type="domain" description="General stress protein 17M-like" evidence="3">
    <location>
        <begin position="9"/>
        <end position="72"/>
    </location>
</feature>
<evidence type="ECO:0000256" key="1">
    <source>
        <dbReference type="SAM" id="MobiDB-lite"/>
    </source>
</evidence>
<dbReference type="InterPro" id="IPR052948">
    <property type="entry name" value="Low_temp-induced_all0457"/>
</dbReference>
<sequence length="195" mass="19460">MTKVTISRLFDDYGDAQKAVAQLREAGVAEDDISIIANNADKWYAPDLAGGAGKGAAIGAGFGGFGGLLAGLGLLAIPGLGPVVAAGWLAAAATGAAVAGAAGGVIGMLAEAGVAVNEAEVYAESIRRGGSLVSAKVEAADKERLEAVLHPSSVDVTARRTELESSGWHGFNPQAPDPTAEDIRRHRGSRGGGSA</sequence>
<accession>A0ABX8A8W0</accession>
<proteinExistence type="predicted"/>
<keyword evidence="2" id="KW-0472">Membrane</keyword>
<dbReference type="Pfam" id="PF11181">
    <property type="entry name" value="YflT"/>
    <property type="match status" value="1"/>
</dbReference>
<protein>
    <recommendedName>
        <fullName evidence="3">General stress protein 17M-like domain-containing protein</fullName>
    </recommendedName>
</protein>
<dbReference type="EMBL" id="CP036498">
    <property type="protein sequence ID" value="QUS40171.1"/>
    <property type="molecule type" value="Genomic_DNA"/>
</dbReference>
<feature type="transmembrane region" description="Helical" evidence="2">
    <location>
        <begin position="56"/>
        <end position="77"/>
    </location>
</feature>
<feature type="region of interest" description="Disordered" evidence="1">
    <location>
        <begin position="160"/>
        <end position="195"/>
    </location>
</feature>
<gene>
    <name evidence="4" type="ORF">RPMA_16015</name>
</gene>
<dbReference type="PANTHER" id="PTHR36109:SF2">
    <property type="entry name" value="MEMBRANE PROTEIN"/>
    <property type="match status" value="1"/>
</dbReference>